<name>A0AAD4C4T7_BOLED</name>
<evidence type="ECO:0000313" key="3">
    <source>
        <dbReference type="Proteomes" id="UP001194468"/>
    </source>
</evidence>
<organism evidence="2 3">
    <name type="scientific">Boletus edulis BED1</name>
    <dbReference type="NCBI Taxonomy" id="1328754"/>
    <lineage>
        <taxon>Eukaryota</taxon>
        <taxon>Fungi</taxon>
        <taxon>Dikarya</taxon>
        <taxon>Basidiomycota</taxon>
        <taxon>Agaricomycotina</taxon>
        <taxon>Agaricomycetes</taxon>
        <taxon>Agaricomycetidae</taxon>
        <taxon>Boletales</taxon>
        <taxon>Boletineae</taxon>
        <taxon>Boletaceae</taxon>
        <taxon>Boletoideae</taxon>
        <taxon>Boletus</taxon>
    </lineage>
</organism>
<sequence length="75" mass="8533">MACRTTASSFLIPNYPLRQPRRRNASRIRTPRAALSMTRIVLSLRQLPSPLTSRTSLPNGTHQPWATVPFMKRTT</sequence>
<feature type="compositionally biased region" description="Polar residues" evidence="1">
    <location>
        <begin position="51"/>
        <end position="64"/>
    </location>
</feature>
<proteinExistence type="predicted"/>
<keyword evidence="3" id="KW-1185">Reference proteome</keyword>
<dbReference type="Proteomes" id="UP001194468">
    <property type="component" value="Unassembled WGS sequence"/>
</dbReference>
<gene>
    <name evidence="2" type="ORF">L210DRAFT_3523872</name>
</gene>
<dbReference type="EMBL" id="WHUW01000003">
    <property type="protein sequence ID" value="KAF8449091.1"/>
    <property type="molecule type" value="Genomic_DNA"/>
</dbReference>
<protein>
    <submittedName>
        <fullName evidence="2">Uncharacterized protein</fullName>
    </submittedName>
</protein>
<feature type="region of interest" description="Disordered" evidence="1">
    <location>
        <begin position="51"/>
        <end position="75"/>
    </location>
</feature>
<evidence type="ECO:0000313" key="2">
    <source>
        <dbReference type="EMBL" id="KAF8449091.1"/>
    </source>
</evidence>
<dbReference type="AlphaFoldDB" id="A0AAD4C4T7"/>
<reference evidence="2" key="2">
    <citation type="journal article" date="2020" name="Nat. Commun.">
        <title>Large-scale genome sequencing of mycorrhizal fungi provides insights into the early evolution of symbiotic traits.</title>
        <authorList>
            <person name="Miyauchi S."/>
            <person name="Kiss E."/>
            <person name="Kuo A."/>
            <person name="Drula E."/>
            <person name="Kohler A."/>
            <person name="Sanchez-Garcia M."/>
            <person name="Morin E."/>
            <person name="Andreopoulos B."/>
            <person name="Barry K.W."/>
            <person name="Bonito G."/>
            <person name="Buee M."/>
            <person name="Carver A."/>
            <person name="Chen C."/>
            <person name="Cichocki N."/>
            <person name="Clum A."/>
            <person name="Culley D."/>
            <person name="Crous P.W."/>
            <person name="Fauchery L."/>
            <person name="Girlanda M."/>
            <person name="Hayes R.D."/>
            <person name="Keri Z."/>
            <person name="LaButti K."/>
            <person name="Lipzen A."/>
            <person name="Lombard V."/>
            <person name="Magnuson J."/>
            <person name="Maillard F."/>
            <person name="Murat C."/>
            <person name="Nolan M."/>
            <person name="Ohm R.A."/>
            <person name="Pangilinan J."/>
            <person name="Pereira M.F."/>
            <person name="Perotto S."/>
            <person name="Peter M."/>
            <person name="Pfister S."/>
            <person name="Riley R."/>
            <person name="Sitrit Y."/>
            <person name="Stielow J.B."/>
            <person name="Szollosi G."/>
            <person name="Zifcakova L."/>
            <person name="Stursova M."/>
            <person name="Spatafora J.W."/>
            <person name="Tedersoo L."/>
            <person name="Vaario L.M."/>
            <person name="Yamada A."/>
            <person name="Yan M."/>
            <person name="Wang P."/>
            <person name="Xu J."/>
            <person name="Bruns T."/>
            <person name="Baldrian P."/>
            <person name="Vilgalys R."/>
            <person name="Dunand C."/>
            <person name="Henrissat B."/>
            <person name="Grigoriev I.V."/>
            <person name="Hibbett D."/>
            <person name="Nagy L.G."/>
            <person name="Martin F.M."/>
        </authorList>
    </citation>
    <scope>NUCLEOTIDE SEQUENCE</scope>
    <source>
        <strain evidence="2">BED1</strain>
    </source>
</reference>
<evidence type="ECO:0000256" key="1">
    <source>
        <dbReference type="SAM" id="MobiDB-lite"/>
    </source>
</evidence>
<reference evidence="2" key="1">
    <citation type="submission" date="2019-10" db="EMBL/GenBank/DDBJ databases">
        <authorList>
            <consortium name="DOE Joint Genome Institute"/>
            <person name="Kuo A."/>
            <person name="Miyauchi S."/>
            <person name="Kiss E."/>
            <person name="Drula E."/>
            <person name="Kohler A."/>
            <person name="Sanchez-Garcia M."/>
            <person name="Andreopoulos B."/>
            <person name="Barry K.W."/>
            <person name="Bonito G."/>
            <person name="Buee M."/>
            <person name="Carver A."/>
            <person name="Chen C."/>
            <person name="Cichocki N."/>
            <person name="Clum A."/>
            <person name="Culley D."/>
            <person name="Crous P.W."/>
            <person name="Fauchery L."/>
            <person name="Girlanda M."/>
            <person name="Hayes R."/>
            <person name="Keri Z."/>
            <person name="LaButti K."/>
            <person name="Lipzen A."/>
            <person name="Lombard V."/>
            <person name="Magnuson J."/>
            <person name="Maillard F."/>
            <person name="Morin E."/>
            <person name="Murat C."/>
            <person name="Nolan M."/>
            <person name="Ohm R."/>
            <person name="Pangilinan J."/>
            <person name="Pereira M."/>
            <person name="Perotto S."/>
            <person name="Peter M."/>
            <person name="Riley R."/>
            <person name="Sitrit Y."/>
            <person name="Stielow B."/>
            <person name="Szollosi G."/>
            <person name="Zifcakova L."/>
            <person name="Stursova M."/>
            <person name="Spatafora J.W."/>
            <person name="Tedersoo L."/>
            <person name="Vaario L.-M."/>
            <person name="Yamada A."/>
            <person name="Yan M."/>
            <person name="Wang P."/>
            <person name="Xu J."/>
            <person name="Bruns T."/>
            <person name="Baldrian P."/>
            <person name="Vilgalys R."/>
            <person name="Henrissat B."/>
            <person name="Grigoriev I.V."/>
            <person name="Hibbett D."/>
            <person name="Nagy L.G."/>
            <person name="Martin F.M."/>
        </authorList>
    </citation>
    <scope>NUCLEOTIDE SEQUENCE</scope>
    <source>
        <strain evidence="2">BED1</strain>
    </source>
</reference>
<comment type="caution">
    <text evidence="2">The sequence shown here is derived from an EMBL/GenBank/DDBJ whole genome shotgun (WGS) entry which is preliminary data.</text>
</comment>
<accession>A0AAD4C4T7</accession>